<dbReference type="CDD" id="cd08946">
    <property type="entry name" value="SDR_e"/>
    <property type="match status" value="1"/>
</dbReference>
<evidence type="ECO:0000256" key="1">
    <source>
        <dbReference type="ARBA" id="ARBA00007637"/>
    </source>
</evidence>
<keyword evidence="4" id="KW-1185">Reference proteome</keyword>
<protein>
    <submittedName>
        <fullName evidence="3">NAD-dependent epimerase/dehydratase family protein</fullName>
    </submittedName>
</protein>
<evidence type="ECO:0000259" key="2">
    <source>
        <dbReference type="Pfam" id="PF01370"/>
    </source>
</evidence>
<evidence type="ECO:0000313" key="4">
    <source>
        <dbReference type="Proteomes" id="UP001319200"/>
    </source>
</evidence>
<dbReference type="AlphaFoldDB" id="A0AAP2GH24"/>
<dbReference type="RefSeq" id="WP_254160026.1">
    <property type="nucleotide sequence ID" value="NZ_JAHESF010000002.1"/>
</dbReference>
<dbReference type="Proteomes" id="UP001319200">
    <property type="component" value="Unassembled WGS sequence"/>
</dbReference>
<proteinExistence type="inferred from homology"/>
<evidence type="ECO:0000313" key="3">
    <source>
        <dbReference type="EMBL" id="MBT1695571.1"/>
    </source>
</evidence>
<comment type="caution">
    <text evidence="3">The sequence shown here is derived from an EMBL/GenBank/DDBJ whole genome shotgun (WGS) entry which is preliminary data.</text>
</comment>
<organism evidence="3 4">
    <name type="scientific">Chryseosolibacter histidini</name>
    <dbReference type="NCBI Taxonomy" id="2782349"/>
    <lineage>
        <taxon>Bacteria</taxon>
        <taxon>Pseudomonadati</taxon>
        <taxon>Bacteroidota</taxon>
        <taxon>Cytophagia</taxon>
        <taxon>Cytophagales</taxon>
        <taxon>Chryseotaleaceae</taxon>
        <taxon>Chryseosolibacter</taxon>
    </lineage>
</organism>
<dbReference type="EMBL" id="JAHESF010000002">
    <property type="protein sequence ID" value="MBT1695571.1"/>
    <property type="molecule type" value="Genomic_DNA"/>
</dbReference>
<dbReference type="InterPro" id="IPR001509">
    <property type="entry name" value="Epimerase_deHydtase"/>
</dbReference>
<sequence length="309" mass="35029">MKVLVTGGAGYIGTELVSLLIANPEVDKVIVYDNLSRPNYNLFLGLRLQKHQKITFIKGELLDSRALRKVLKDVDVVYHLAAKVTTPFANADSHAYEQVNHWGTAELVYAVEESNSVKRFIYTSSTGVYGSSKIPAHEDTPPDPQTFYAASKLRGEQHVRRLINGGKIDTFLMRCGNVYGYSKSMRFDAVINKFIFEANFNKLVTIQGDGKQSRTFIHIDMVAKALNNLLTADLPSDVYNIVDRNLKVIDILDVLKELIPDLEFIFINQHLRLHELNVKVNPLISDTLHIRNDRSLKEELSEFLTKFSF</sequence>
<reference evidence="3 4" key="1">
    <citation type="submission" date="2021-05" db="EMBL/GenBank/DDBJ databases">
        <title>A Polyphasic approach of four new species of the genus Ohtaekwangia: Ohtaekwangia histidinii sp. nov., Ohtaekwangia cretensis sp. nov., Ohtaekwangia indiensis sp. nov., Ohtaekwangia reichenbachii sp. nov. from diverse environment.</title>
        <authorList>
            <person name="Octaviana S."/>
        </authorList>
    </citation>
    <scope>NUCLEOTIDE SEQUENCE [LARGE SCALE GENOMIC DNA]</scope>
    <source>
        <strain evidence="3 4">PWU4</strain>
    </source>
</reference>
<dbReference type="PANTHER" id="PTHR43000">
    <property type="entry name" value="DTDP-D-GLUCOSE 4,6-DEHYDRATASE-RELATED"/>
    <property type="match status" value="1"/>
</dbReference>
<dbReference type="InterPro" id="IPR036291">
    <property type="entry name" value="NAD(P)-bd_dom_sf"/>
</dbReference>
<gene>
    <name evidence="3" type="ORF">KK083_01700</name>
</gene>
<dbReference type="Gene3D" id="3.90.25.10">
    <property type="entry name" value="UDP-galactose 4-epimerase, domain 1"/>
    <property type="match status" value="1"/>
</dbReference>
<comment type="similarity">
    <text evidence="1">Belongs to the NAD(P)-dependent epimerase/dehydratase family.</text>
</comment>
<dbReference type="SUPFAM" id="SSF51735">
    <property type="entry name" value="NAD(P)-binding Rossmann-fold domains"/>
    <property type="match status" value="1"/>
</dbReference>
<dbReference type="Gene3D" id="3.40.50.720">
    <property type="entry name" value="NAD(P)-binding Rossmann-like Domain"/>
    <property type="match status" value="1"/>
</dbReference>
<dbReference type="Pfam" id="PF01370">
    <property type="entry name" value="Epimerase"/>
    <property type="match status" value="1"/>
</dbReference>
<name>A0AAP2GH24_9BACT</name>
<feature type="domain" description="NAD-dependent epimerase/dehydratase" evidence="2">
    <location>
        <begin position="3"/>
        <end position="241"/>
    </location>
</feature>
<accession>A0AAP2GH24</accession>